<evidence type="ECO:0008006" key="3">
    <source>
        <dbReference type="Google" id="ProtNLM"/>
    </source>
</evidence>
<dbReference type="OrthoDB" id="9842782at2"/>
<accession>A0A1Y4DEA9</accession>
<comment type="caution">
    <text evidence="1">The sequence shown here is derived from an EMBL/GenBank/DDBJ whole genome shotgun (WGS) entry which is preliminary data.</text>
</comment>
<proteinExistence type="predicted"/>
<name>A0A1Y4DEA9_9BACT</name>
<evidence type="ECO:0000313" key="1">
    <source>
        <dbReference type="EMBL" id="OUO57483.1"/>
    </source>
</evidence>
<reference evidence="2" key="1">
    <citation type="submission" date="2017-04" db="EMBL/GenBank/DDBJ databases">
        <title>Function of individual gut microbiota members based on whole genome sequencing of pure cultures obtained from chicken caecum.</title>
        <authorList>
            <person name="Medvecky M."/>
            <person name="Cejkova D."/>
            <person name="Polansky O."/>
            <person name="Karasova D."/>
            <person name="Kubasova T."/>
            <person name="Cizek A."/>
            <person name="Rychlik I."/>
        </authorList>
    </citation>
    <scope>NUCLEOTIDE SEQUENCE [LARGE SCALE GENOMIC DNA]</scope>
    <source>
        <strain evidence="2">An273</strain>
    </source>
</reference>
<keyword evidence="2" id="KW-1185">Reference proteome</keyword>
<evidence type="ECO:0000313" key="2">
    <source>
        <dbReference type="Proteomes" id="UP000196368"/>
    </source>
</evidence>
<gene>
    <name evidence="1" type="ORF">B5F75_01550</name>
</gene>
<protein>
    <recommendedName>
        <fullName evidence="3">Replication-associated protein G2P N-terminal domain-containing protein</fullName>
    </recommendedName>
</protein>
<dbReference type="RefSeq" id="WP_087286890.1">
    <property type="nucleotide sequence ID" value="NZ_NFJD01000001.1"/>
</dbReference>
<sequence length="358" mass="41074">MIDRIKGGIEPKNVKELWPGAIEALKAQRIKNPHNKPVVSYHSKKQQVVFDVAAPRCLFGNNLAEATDSDLDELVTAIQCECTRNGVDVPKEAIYNAQIYYLEYGKNIILPITTSMTALFKRFGKGLTKGYNALEFHHYRKDRRDGYKVGISLDNRDIAFYDKTTKEIVGKSLYNKENKEIYCKLLAQGKQVLRYEVTFYNSPSVKANLSKFKQCSGTFTLRNVWDSKLARELLVSFSNEVLNNLPPAGCSKETELRQIKEARRAGVSISNVLIYKGLENLEKKLGANTVKELFNPIEERYAGGKKQYMQYSAAKNKQEKLAAYFKPRRDQTIRKIKRTINDFKPIRVDMRTKEIIDY</sequence>
<dbReference type="Proteomes" id="UP000196368">
    <property type="component" value="Unassembled WGS sequence"/>
</dbReference>
<dbReference type="EMBL" id="NFJD01000001">
    <property type="protein sequence ID" value="OUO57483.1"/>
    <property type="molecule type" value="Genomic_DNA"/>
</dbReference>
<dbReference type="AlphaFoldDB" id="A0A1Y4DEA9"/>
<organism evidence="1 2">
    <name type="scientific">Candidatus Avelusimicrobium gallicola</name>
    <dbReference type="NCBI Taxonomy" id="2562704"/>
    <lineage>
        <taxon>Bacteria</taxon>
        <taxon>Pseudomonadati</taxon>
        <taxon>Elusimicrobiota</taxon>
        <taxon>Elusimicrobia</taxon>
        <taxon>Elusimicrobiales</taxon>
        <taxon>Elusimicrobiaceae</taxon>
        <taxon>Candidatus Avelusimicrobium</taxon>
    </lineage>
</organism>